<name>A0A8E2D6P9_9PORP</name>
<sequence length="45" mass="4966">MSILSNSLAVKGVLFGDSTAVYVNICSNYILTYILLFIHTIIKES</sequence>
<organism evidence="2 3">
    <name type="scientific">Macellibacteroides fermentans</name>
    <dbReference type="NCBI Taxonomy" id="879969"/>
    <lineage>
        <taxon>Bacteria</taxon>
        <taxon>Pseudomonadati</taxon>
        <taxon>Bacteroidota</taxon>
        <taxon>Bacteroidia</taxon>
        <taxon>Bacteroidales</taxon>
        <taxon>Porphyromonadaceae</taxon>
        <taxon>Macellibacteroides</taxon>
    </lineage>
</organism>
<keyword evidence="1" id="KW-1133">Transmembrane helix</keyword>
<keyword evidence="1" id="KW-0472">Membrane</keyword>
<proteinExistence type="predicted"/>
<evidence type="ECO:0000313" key="3">
    <source>
        <dbReference type="Proteomes" id="UP000574332"/>
    </source>
</evidence>
<keyword evidence="1" id="KW-0812">Transmembrane</keyword>
<dbReference type="AlphaFoldDB" id="A0A8E2D6P9"/>
<dbReference type="Proteomes" id="UP000574332">
    <property type="component" value="Unassembled WGS sequence"/>
</dbReference>
<comment type="caution">
    <text evidence="2">The sequence shown here is derived from an EMBL/GenBank/DDBJ whole genome shotgun (WGS) entry which is preliminary data.</text>
</comment>
<feature type="transmembrane region" description="Helical" evidence="1">
    <location>
        <begin position="20"/>
        <end position="42"/>
    </location>
</feature>
<accession>A0A8E2D6P9</accession>
<gene>
    <name evidence="2" type="ORF">F5613_003313</name>
</gene>
<reference evidence="2 3" key="1">
    <citation type="submission" date="2020-07" db="EMBL/GenBank/DDBJ databases">
        <title>Genomic Encyclopedia of Type Strains, Phase IV (KMG-IV): sequencing the most valuable type-strain genomes for metagenomic binning, comparative biology and taxonomic classification.</title>
        <authorList>
            <person name="Goeker M."/>
        </authorList>
    </citation>
    <scope>NUCLEOTIDE SEQUENCE [LARGE SCALE GENOMIC DNA]</scope>
    <source>
        <strain evidence="2 3">DSM 23697</strain>
    </source>
</reference>
<keyword evidence="3" id="KW-1185">Reference proteome</keyword>
<dbReference type="EMBL" id="JACCCY010000007">
    <property type="protein sequence ID" value="NYI51140.1"/>
    <property type="molecule type" value="Genomic_DNA"/>
</dbReference>
<evidence type="ECO:0000313" key="2">
    <source>
        <dbReference type="EMBL" id="NYI51140.1"/>
    </source>
</evidence>
<evidence type="ECO:0000256" key="1">
    <source>
        <dbReference type="SAM" id="Phobius"/>
    </source>
</evidence>
<protein>
    <submittedName>
        <fullName evidence="2">Uncharacterized protein</fullName>
    </submittedName>
</protein>